<feature type="compositionally biased region" description="Polar residues" evidence="12">
    <location>
        <begin position="23"/>
        <end position="39"/>
    </location>
</feature>
<keyword evidence="4 10" id="KW-0498">Mitosis</keyword>
<dbReference type="GO" id="GO:0005815">
    <property type="term" value="C:microtubule organizing center"/>
    <property type="evidence" value="ECO:0007669"/>
    <property type="project" value="UniProtKB-ARBA"/>
</dbReference>
<dbReference type="InterPro" id="IPR040967">
    <property type="entry name" value="DUF5595"/>
</dbReference>
<keyword evidence="3 10" id="KW-0132">Cell division</keyword>
<protein>
    <recommendedName>
        <fullName evidence="10">Kinetochore protein NDC80</fullName>
    </recommendedName>
</protein>
<dbReference type="GO" id="GO:0051315">
    <property type="term" value="P:attachment of mitotic spindle microtubules to kinetochore"/>
    <property type="evidence" value="ECO:0007669"/>
    <property type="project" value="UniProtKB-UniRule"/>
</dbReference>
<dbReference type="FunFam" id="1.10.418.30:FF:000002">
    <property type="entry name" value="NDC80, kinetochore complex component"/>
    <property type="match status" value="1"/>
</dbReference>
<evidence type="ECO:0000259" key="14">
    <source>
        <dbReference type="Pfam" id="PF18077"/>
    </source>
</evidence>
<name>A0A2T7P3D7_POMCA</name>
<evidence type="ECO:0000256" key="4">
    <source>
        <dbReference type="ARBA" id="ARBA00022776"/>
    </source>
</evidence>
<dbReference type="InterPro" id="IPR005550">
    <property type="entry name" value="Kinetochore_Ndc80"/>
</dbReference>
<evidence type="ECO:0000256" key="5">
    <source>
        <dbReference type="ARBA" id="ARBA00022838"/>
    </source>
</evidence>
<evidence type="ECO:0000256" key="2">
    <source>
        <dbReference type="ARBA" id="ARBA00022454"/>
    </source>
</evidence>
<feature type="coiled-coil region" evidence="11">
    <location>
        <begin position="368"/>
        <end position="395"/>
    </location>
</feature>
<dbReference type="InterPro" id="IPR055260">
    <property type="entry name" value="Ndc80_CH"/>
</dbReference>
<evidence type="ECO:0000259" key="13">
    <source>
        <dbReference type="Pfam" id="PF03801"/>
    </source>
</evidence>
<dbReference type="AlphaFoldDB" id="A0A2T7P3D7"/>
<evidence type="ECO:0000259" key="15">
    <source>
        <dbReference type="Pfam" id="PF24487"/>
    </source>
</evidence>
<evidence type="ECO:0000256" key="9">
    <source>
        <dbReference type="ARBA" id="ARBA00023328"/>
    </source>
</evidence>
<dbReference type="STRING" id="400727.A0A2T7P3D7"/>
<feature type="domain" description="DUF5595" evidence="14">
    <location>
        <begin position="228"/>
        <end position="291"/>
    </location>
</feature>
<dbReference type="Pfam" id="PF24487">
    <property type="entry name" value="NDC80_loop"/>
    <property type="match status" value="1"/>
</dbReference>
<comment type="subunit">
    <text evidence="10">Component of the NDC80 complex.</text>
</comment>
<keyword evidence="2 10" id="KW-0158">Chromosome</keyword>
<evidence type="ECO:0000256" key="11">
    <source>
        <dbReference type="SAM" id="Coils"/>
    </source>
</evidence>
<gene>
    <name evidence="16" type="ORF">C0Q70_10513</name>
</gene>
<evidence type="ECO:0000313" key="16">
    <source>
        <dbReference type="EMBL" id="PVD27937.1"/>
    </source>
</evidence>
<keyword evidence="17" id="KW-1185">Reference proteome</keyword>
<keyword evidence="8 10" id="KW-0131">Cell cycle</keyword>
<dbReference type="PANTHER" id="PTHR10643:SF2">
    <property type="entry name" value="KINETOCHORE PROTEIN NDC80 HOMOLOG"/>
    <property type="match status" value="1"/>
</dbReference>
<dbReference type="GO" id="GO:0000226">
    <property type="term" value="P:microtubule cytoskeleton organization"/>
    <property type="evidence" value="ECO:0007669"/>
    <property type="project" value="UniProtKB-ARBA"/>
</dbReference>
<dbReference type="OrthoDB" id="7459479at2759"/>
<feature type="region of interest" description="Disordered" evidence="12">
    <location>
        <begin position="1"/>
        <end position="44"/>
    </location>
</feature>
<dbReference type="EMBL" id="PZQS01000006">
    <property type="protein sequence ID" value="PVD27937.1"/>
    <property type="molecule type" value="Genomic_DNA"/>
</dbReference>
<dbReference type="InterPro" id="IPR038273">
    <property type="entry name" value="Ndc80_sf"/>
</dbReference>
<feature type="coiled-coil region" evidence="11">
    <location>
        <begin position="271"/>
        <end position="336"/>
    </location>
</feature>
<keyword evidence="6 11" id="KW-0175">Coiled coil</keyword>
<comment type="caution">
    <text evidence="16">The sequence shown here is derived from an EMBL/GenBank/DDBJ whole genome shotgun (WGS) entry which is preliminary data.</text>
</comment>
<evidence type="ECO:0000256" key="7">
    <source>
        <dbReference type="ARBA" id="ARBA00023242"/>
    </source>
</evidence>
<comment type="function">
    <text evidence="10">Acts as a component of the essential kinetochore-associated NDC80 complex, which is required for chromosome segregation and spindle checkpoint activity.</text>
</comment>
<dbReference type="GO" id="GO:0005634">
    <property type="term" value="C:nucleus"/>
    <property type="evidence" value="ECO:0007669"/>
    <property type="project" value="UniProtKB-SubCell"/>
</dbReference>
<feature type="domain" description="Kinetochore protein NDC80 loop region" evidence="15">
    <location>
        <begin position="383"/>
        <end position="585"/>
    </location>
</feature>
<dbReference type="Gene3D" id="6.10.250.1950">
    <property type="match status" value="1"/>
</dbReference>
<feature type="domain" description="Kinetochore protein Ndc80 CH" evidence="13">
    <location>
        <begin position="84"/>
        <end position="202"/>
    </location>
</feature>
<sequence length="632" mass="73019">MRKSSFGQFGGRLSSGPLRVKNENGSTNIRKSTTGSRTPQGKMFPVTLQPKIRPSTAVRNSSIGFYNSGLGTRGSSIGIRGRVDVPKDPRPISDRGFQQKCIRQLIDFLVENKYPHPISQKVLHSPPSKEFFRIFEFIYQFLDRSYKLTGKMEDEVLRLLKVLGYPFTISKSSMYAVGTPHTWPHLLVALIWLTDLVKYSQSMADTTLLDRHIIFTPEDADFDSLPDDKILFEYVTQTYAAYLSGEDSYDAFDEELSKLLEDKYLGQSGGIEAIQSESSRISEEIALLDQELSRVNKLREHQEIMLLDEQKYRDYLREVEAVQRKHQQLLIDAQEQSVLLAEELQSVHQKIQHMQVIYEQQELTPADVERLKAARLDLQRQEEALEREVKDLSSEIWKKEIAYGRLHEQLNSSIAEYSKLARAHKLIPVTAENANGIDFELHVSYQESESNNFDSIIKPALMAIKKQTMDKLHHAETCKLQEERNLEQFQESISESEQALAELEKEIKKIDEELECRKQLYQRDIDGLQAAVDNIQAEIRTFQTSSQLSLQDAEKDLRDTVSWADREKAALIKKEQEYSRFMCNACTLVSDHKTHMHQRLMELEKEVKQVLLQTQHRTRIMEENSLKLRSEL</sequence>
<accession>A0A2T7P3D7</accession>
<dbReference type="GO" id="GO:0031262">
    <property type="term" value="C:Ndc80 complex"/>
    <property type="evidence" value="ECO:0007669"/>
    <property type="project" value="UniProtKB-UniRule"/>
</dbReference>
<evidence type="ECO:0000256" key="8">
    <source>
        <dbReference type="ARBA" id="ARBA00023306"/>
    </source>
</evidence>
<dbReference type="GO" id="GO:0005737">
    <property type="term" value="C:cytoplasm"/>
    <property type="evidence" value="ECO:0007669"/>
    <property type="project" value="UniProtKB-ARBA"/>
</dbReference>
<organism evidence="16 17">
    <name type="scientific">Pomacea canaliculata</name>
    <name type="common">Golden apple snail</name>
    <dbReference type="NCBI Taxonomy" id="400727"/>
    <lineage>
        <taxon>Eukaryota</taxon>
        <taxon>Metazoa</taxon>
        <taxon>Spiralia</taxon>
        <taxon>Lophotrochozoa</taxon>
        <taxon>Mollusca</taxon>
        <taxon>Gastropoda</taxon>
        <taxon>Caenogastropoda</taxon>
        <taxon>Architaenioglossa</taxon>
        <taxon>Ampullarioidea</taxon>
        <taxon>Ampullariidae</taxon>
        <taxon>Pomacea</taxon>
    </lineage>
</organism>
<evidence type="ECO:0000256" key="6">
    <source>
        <dbReference type="ARBA" id="ARBA00023054"/>
    </source>
</evidence>
<dbReference type="GO" id="GO:0051301">
    <property type="term" value="P:cell division"/>
    <property type="evidence" value="ECO:0007669"/>
    <property type="project" value="UniProtKB-UniRule"/>
</dbReference>
<dbReference type="Gene3D" id="1.10.418.30">
    <property type="entry name" value="Ncd80 complex, Ncd80 subunit"/>
    <property type="match status" value="1"/>
</dbReference>
<evidence type="ECO:0000256" key="12">
    <source>
        <dbReference type="SAM" id="MobiDB-lite"/>
    </source>
</evidence>
<keyword evidence="7 10" id="KW-0539">Nucleus</keyword>
<evidence type="ECO:0000313" key="17">
    <source>
        <dbReference type="Proteomes" id="UP000245119"/>
    </source>
</evidence>
<dbReference type="Pfam" id="PF03801">
    <property type="entry name" value="Ndc80_HEC"/>
    <property type="match status" value="1"/>
</dbReference>
<comment type="subcellular location">
    <subcellularLocation>
        <location evidence="10">Chromosome</location>
        <location evidence="10">Centromere</location>
        <location evidence="10">Kinetochore</location>
    </subcellularLocation>
    <subcellularLocation>
        <location evidence="10">Nucleus</location>
    </subcellularLocation>
</comment>
<dbReference type="Proteomes" id="UP000245119">
    <property type="component" value="Linkage Group LG6"/>
</dbReference>
<keyword evidence="9 10" id="KW-0137">Centromere</keyword>
<evidence type="ECO:0000256" key="3">
    <source>
        <dbReference type="ARBA" id="ARBA00022618"/>
    </source>
</evidence>
<proteinExistence type="inferred from homology"/>
<dbReference type="InterPro" id="IPR057091">
    <property type="entry name" value="NDC80_loop"/>
</dbReference>
<evidence type="ECO:0000256" key="1">
    <source>
        <dbReference type="ARBA" id="ARBA00007050"/>
    </source>
</evidence>
<dbReference type="Pfam" id="PF18077">
    <property type="entry name" value="DUF5595"/>
    <property type="match status" value="1"/>
</dbReference>
<keyword evidence="5 10" id="KW-0995">Kinetochore</keyword>
<comment type="similarity">
    <text evidence="1 10">Belongs to the NDC80/HEC1 family.</text>
</comment>
<reference evidence="16 17" key="1">
    <citation type="submission" date="2018-04" db="EMBL/GenBank/DDBJ databases">
        <title>The genome of golden apple snail Pomacea canaliculata provides insight into stress tolerance and invasive adaptation.</title>
        <authorList>
            <person name="Liu C."/>
            <person name="Liu B."/>
            <person name="Ren Y."/>
            <person name="Zhang Y."/>
            <person name="Wang H."/>
            <person name="Li S."/>
            <person name="Jiang F."/>
            <person name="Yin L."/>
            <person name="Zhang G."/>
            <person name="Qian W."/>
            <person name="Fan W."/>
        </authorList>
    </citation>
    <scope>NUCLEOTIDE SEQUENCE [LARGE SCALE GENOMIC DNA]</scope>
    <source>
        <strain evidence="16">SZHN2017</strain>
        <tissue evidence="16">Muscle</tissue>
    </source>
</reference>
<evidence type="ECO:0000256" key="10">
    <source>
        <dbReference type="RuleBase" id="RU368072"/>
    </source>
</evidence>
<feature type="coiled-coil region" evidence="11">
    <location>
        <begin position="479"/>
        <end position="538"/>
    </location>
</feature>
<dbReference type="PANTHER" id="PTHR10643">
    <property type="entry name" value="KINETOCHORE PROTEIN NDC80"/>
    <property type="match status" value="1"/>
</dbReference>